<evidence type="ECO:0000259" key="2">
    <source>
        <dbReference type="PROSITE" id="PS52045"/>
    </source>
</evidence>
<evidence type="ECO:0000313" key="3">
    <source>
        <dbReference type="EMBL" id="KAL1218363.1"/>
    </source>
</evidence>
<proteinExistence type="predicted"/>
<dbReference type="PANTHER" id="PTHR31589">
    <property type="entry name" value="PROTEIN, PUTATIVE (DUF239)-RELATED-RELATED"/>
    <property type="match status" value="1"/>
</dbReference>
<organism evidence="3 4">
    <name type="scientific">Cardamine amara subsp. amara</name>
    <dbReference type="NCBI Taxonomy" id="228776"/>
    <lineage>
        <taxon>Eukaryota</taxon>
        <taxon>Viridiplantae</taxon>
        <taxon>Streptophyta</taxon>
        <taxon>Embryophyta</taxon>
        <taxon>Tracheophyta</taxon>
        <taxon>Spermatophyta</taxon>
        <taxon>Magnoliopsida</taxon>
        <taxon>eudicotyledons</taxon>
        <taxon>Gunneridae</taxon>
        <taxon>Pentapetalae</taxon>
        <taxon>rosids</taxon>
        <taxon>malvids</taxon>
        <taxon>Brassicales</taxon>
        <taxon>Brassicaceae</taxon>
        <taxon>Cardamineae</taxon>
        <taxon>Cardamine</taxon>
    </lineage>
</organism>
<gene>
    <name evidence="3" type="ORF">V5N11_028071</name>
</gene>
<accession>A0ABD1BMJ5</accession>
<sequence length="407" mass="46521">MIGRIMTTLIMFTILVIVVIVTGSEFSDSHDDEVDRLLKKLNKPALKSIKSPDGDIIDCVHMKNHPIYDHPLFKNHTIQMRPSSYPDGWNNSKIEKQDKVFQQWTINGKCPRNSIPIIRTKREDILRAESIERYGKKDSNSILRHKPTNSTNMNTHEYAILRVEVNSPQAKFHGTKAALNVWKPYVQNPREFSLAQIWLSAGPVNELNTIEVGWQVLESFYGDDRPRLFIYWTYDAYRTTGCYNLRCRGFVPINQELAIGGVIPHVSTIDGPQEVLPITIWKDPRTGNWWLKLFNHMIVGYWPSSIFNHLQNGATEVNWGGEIVNLKDGAQHTSTHMGSGRFAEQGWAKASYFNDIEIVDQNEIVKQPQGYFPTVTDANCYTLRSGIHQAVGLFFYYGGPGRNPNCH</sequence>
<protein>
    <submittedName>
        <fullName evidence="3">Protein neprosin</fullName>
    </submittedName>
</protein>
<feature type="chain" id="PRO_5044819317" evidence="1">
    <location>
        <begin position="24"/>
        <end position="407"/>
    </location>
</feature>
<dbReference type="InterPro" id="IPR053168">
    <property type="entry name" value="Glutamic_endopeptidase"/>
</dbReference>
<dbReference type="Pfam" id="PF14365">
    <property type="entry name" value="Neprosin_AP"/>
    <property type="match status" value="1"/>
</dbReference>
<dbReference type="PROSITE" id="PS52045">
    <property type="entry name" value="NEPROSIN_PEP_CD"/>
    <property type="match status" value="1"/>
</dbReference>
<dbReference type="AlphaFoldDB" id="A0ABD1BMJ5"/>
<dbReference type="PANTHER" id="PTHR31589:SF198">
    <property type="entry name" value="NEP-INTERACTING PROTEIN 1"/>
    <property type="match status" value="1"/>
</dbReference>
<dbReference type="InterPro" id="IPR004314">
    <property type="entry name" value="Neprosin"/>
</dbReference>
<evidence type="ECO:0000313" key="4">
    <source>
        <dbReference type="Proteomes" id="UP001558713"/>
    </source>
</evidence>
<dbReference type="Gene3D" id="3.90.1320.10">
    <property type="entry name" value="Outer-capsid protein sigma 3, large lobe"/>
    <property type="match status" value="1"/>
</dbReference>
<keyword evidence="1" id="KW-0732">Signal</keyword>
<keyword evidence="4" id="KW-1185">Reference proteome</keyword>
<name>A0ABD1BMJ5_CARAN</name>
<dbReference type="Proteomes" id="UP001558713">
    <property type="component" value="Unassembled WGS sequence"/>
</dbReference>
<evidence type="ECO:0000256" key="1">
    <source>
        <dbReference type="SAM" id="SignalP"/>
    </source>
</evidence>
<reference evidence="3 4" key="1">
    <citation type="submission" date="2024-04" db="EMBL/GenBank/DDBJ databases">
        <title>Genome assembly C_amara_ONT_v2.</title>
        <authorList>
            <person name="Yant L."/>
            <person name="Moore C."/>
            <person name="Slenker M."/>
        </authorList>
    </citation>
    <scope>NUCLEOTIDE SEQUENCE [LARGE SCALE GENOMIC DNA]</scope>
    <source>
        <tissue evidence="3">Leaf</tissue>
    </source>
</reference>
<dbReference type="Pfam" id="PF03080">
    <property type="entry name" value="Neprosin"/>
    <property type="match status" value="1"/>
</dbReference>
<dbReference type="InterPro" id="IPR025521">
    <property type="entry name" value="Neprosin_propep"/>
</dbReference>
<dbReference type="EMBL" id="JBANAX010000214">
    <property type="protein sequence ID" value="KAL1218363.1"/>
    <property type="molecule type" value="Genomic_DNA"/>
</dbReference>
<comment type="caution">
    <text evidence="3">The sequence shown here is derived from an EMBL/GenBank/DDBJ whole genome shotgun (WGS) entry which is preliminary data.</text>
</comment>
<feature type="signal peptide" evidence="1">
    <location>
        <begin position="1"/>
        <end position="23"/>
    </location>
</feature>
<feature type="domain" description="Neprosin PEP catalytic" evidence="2">
    <location>
        <begin position="150"/>
        <end position="407"/>
    </location>
</feature>